<protein>
    <submittedName>
        <fullName evidence="1">Uncharacterized protein</fullName>
    </submittedName>
</protein>
<name>A0A4S3J0Y7_9EURO</name>
<dbReference type="EMBL" id="SOSA01001142">
    <property type="protein sequence ID" value="THC87558.1"/>
    <property type="molecule type" value="Genomic_DNA"/>
</dbReference>
<keyword evidence="2" id="KW-1185">Reference proteome</keyword>
<proteinExistence type="predicted"/>
<evidence type="ECO:0000313" key="1">
    <source>
        <dbReference type="EMBL" id="THC87558.1"/>
    </source>
</evidence>
<reference evidence="1 2" key="1">
    <citation type="submission" date="2019-03" db="EMBL/GenBank/DDBJ databases">
        <title>The genome sequence of a newly discovered highly antifungal drug resistant Aspergillus species, Aspergillus tanneri NIH 1004.</title>
        <authorList>
            <person name="Mounaud S."/>
            <person name="Singh I."/>
            <person name="Joardar V."/>
            <person name="Pakala S."/>
            <person name="Pakala S."/>
            <person name="Venepally P."/>
            <person name="Hoover J."/>
            <person name="Nierman W."/>
            <person name="Chung J."/>
            <person name="Losada L."/>
        </authorList>
    </citation>
    <scope>NUCLEOTIDE SEQUENCE [LARGE SCALE GENOMIC DNA]</scope>
    <source>
        <strain evidence="1 2">NIH1004</strain>
    </source>
</reference>
<dbReference type="VEuPathDB" id="FungiDB:EYZ11_012996"/>
<accession>A0A4S3J0Y7</accession>
<comment type="caution">
    <text evidence="1">The sequence shown here is derived from an EMBL/GenBank/DDBJ whole genome shotgun (WGS) entry which is preliminary data.</text>
</comment>
<sequence>MHYCTVWAQVGEVLGTDTSSERFIRAFVVESREDHFANCTSPTAQQAEKRGMMQETAILRSTI</sequence>
<evidence type="ECO:0000313" key="2">
    <source>
        <dbReference type="Proteomes" id="UP000308092"/>
    </source>
</evidence>
<organism evidence="1 2">
    <name type="scientific">Aspergillus tanneri</name>
    <dbReference type="NCBI Taxonomy" id="1220188"/>
    <lineage>
        <taxon>Eukaryota</taxon>
        <taxon>Fungi</taxon>
        <taxon>Dikarya</taxon>
        <taxon>Ascomycota</taxon>
        <taxon>Pezizomycotina</taxon>
        <taxon>Eurotiomycetes</taxon>
        <taxon>Eurotiomycetidae</taxon>
        <taxon>Eurotiales</taxon>
        <taxon>Aspergillaceae</taxon>
        <taxon>Aspergillus</taxon>
        <taxon>Aspergillus subgen. Circumdati</taxon>
    </lineage>
</organism>
<dbReference type="AlphaFoldDB" id="A0A4S3J0Y7"/>
<dbReference type="Proteomes" id="UP000308092">
    <property type="component" value="Unassembled WGS sequence"/>
</dbReference>
<gene>
    <name evidence="1" type="ORF">EYZ11_012996</name>
</gene>